<name>A0AAN7VIU2_9COLE</name>
<keyword evidence="2" id="KW-0732">Signal</keyword>
<dbReference type="EMBL" id="JAVRBK010000003">
    <property type="protein sequence ID" value="KAK5646543.1"/>
    <property type="molecule type" value="Genomic_DNA"/>
</dbReference>
<dbReference type="Proteomes" id="UP001329430">
    <property type="component" value="Chromosome 3"/>
</dbReference>
<proteinExistence type="predicted"/>
<sequence length="257" mass="29230">MQEILVIYFTFLNILSITLCEESKTIANCTVLKDDLANAVASFSKCAITYSRPIKFCEQCVNQYIDVLNGYSNMSTSKDEDGFCIDGYVNLDKLEILQTLYDNSNDLWNRANCYKCFQMDNGTLTNVSSVETTTFNDLFNKLSSCINSSEVNVTTVCEKCSKQYDELNKYYIGISNENERIGMCMDIVDVMNGTRAYWSHNCCKFRHKNEIGFIISTVIISFSTILFYILTKVCSQKRTPVILKQTRFAGSFCNNAS</sequence>
<feature type="transmembrane region" description="Helical" evidence="1">
    <location>
        <begin position="211"/>
        <end position="230"/>
    </location>
</feature>
<protein>
    <recommendedName>
        <fullName evidence="5">Osteopetrosis-associated transmembrane protein 1</fullName>
    </recommendedName>
</protein>
<reference evidence="3 4" key="1">
    <citation type="journal article" date="2024" name="Insects">
        <title>An Improved Chromosome-Level Genome Assembly of the Firefly Pyrocoelia pectoralis.</title>
        <authorList>
            <person name="Fu X."/>
            <person name="Meyer-Rochow V.B."/>
            <person name="Ballantyne L."/>
            <person name="Zhu X."/>
        </authorList>
    </citation>
    <scope>NUCLEOTIDE SEQUENCE [LARGE SCALE GENOMIC DNA]</scope>
    <source>
        <strain evidence="3">XCY_ONT2</strain>
    </source>
</reference>
<dbReference type="InterPro" id="IPR019172">
    <property type="entry name" value="Osteopetrosis-assoc_TM_1"/>
</dbReference>
<dbReference type="AlphaFoldDB" id="A0AAN7VIU2"/>
<dbReference type="PANTHER" id="PTHR15644:SF2">
    <property type="entry name" value="OSTEOPETROSIS-ASSOCIATED TRANSMEMBRANE PROTEIN 1"/>
    <property type="match status" value="1"/>
</dbReference>
<evidence type="ECO:0000313" key="4">
    <source>
        <dbReference type="Proteomes" id="UP001329430"/>
    </source>
</evidence>
<evidence type="ECO:0000256" key="1">
    <source>
        <dbReference type="SAM" id="Phobius"/>
    </source>
</evidence>
<feature type="signal peptide" evidence="2">
    <location>
        <begin position="1"/>
        <end position="20"/>
    </location>
</feature>
<feature type="chain" id="PRO_5042874716" description="Osteopetrosis-associated transmembrane protein 1" evidence="2">
    <location>
        <begin position="21"/>
        <end position="257"/>
    </location>
</feature>
<evidence type="ECO:0008006" key="5">
    <source>
        <dbReference type="Google" id="ProtNLM"/>
    </source>
</evidence>
<organism evidence="3 4">
    <name type="scientific">Pyrocoelia pectoralis</name>
    <dbReference type="NCBI Taxonomy" id="417401"/>
    <lineage>
        <taxon>Eukaryota</taxon>
        <taxon>Metazoa</taxon>
        <taxon>Ecdysozoa</taxon>
        <taxon>Arthropoda</taxon>
        <taxon>Hexapoda</taxon>
        <taxon>Insecta</taxon>
        <taxon>Pterygota</taxon>
        <taxon>Neoptera</taxon>
        <taxon>Endopterygota</taxon>
        <taxon>Coleoptera</taxon>
        <taxon>Polyphaga</taxon>
        <taxon>Elateriformia</taxon>
        <taxon>Elateroidea</taxon>
        <taxon>Lampyridae</taxon>
        <taxon>Lampyrinae</taxon>
        <taxon>Pyrocoelia</taxon>
    </lineage>
</organism>
<evidence type="ECO:0000256" key="2">
    <source>
        <dbReference type="SAM" id="SignalP"/>
    </source>
</evidence>
<dbReference type="PANTHER" id="PTHR15644">
    <property type="entry name" value="OSTEOPETROSIS ASSOCIATED TRANSMEMBRANE PROTEIN 1"/>
    <property type="match status" value="1"/>
</dbReference>
<accession>A0AAN7VIU2</accession>
<keyword evidence="1" id="KW-0812">Transmembrane</keyword>
<keyword evidence="1" id="KW-0472">Membrane</keyword>
<keyword evidence="4" id="KW-1185">Reference proteome</keyword>
<dbReference type="Pfam" id="PF09777">
    <property type="entry name" value="OSTMP1"/>
    <property type="match status" value="1"/>
</dbReference>
<comment type="caution">
    <text evidence="3">The sequence shown here is derived from an EMBL/GenBank/DDBJ whole genome shotgun (WGS) entry which is preliminary data.</text>
</comment>
<dbReference type="GO" id="GO:0005829">
    <property type="term" value="C:cytosol"/>
    <property type="evidence" value="ECO:0007669"/>
    <property type="project" value="TreeGrafter"/>
</dbReference>
<keyword evidence="1" id="KW-1133">Transmembrane helix</keyword>
<gene>
    <name evidence="3" type="ORF">RI129_005007</name>
</gene>
<evidence type="ECO:0000313" key="3">
    <source>
        <dbReference type="EMBL" id="KAK5646543.1"/>
    </source>
</evidence>